<evidence type="ECO:0000256" key="2">
    <source>
        <dbReference type="SAM" id="Phobius"/>
    </source>
</evidence>
<dbReference type="EMBL" id="FJUX01000010">
    <property type="protein sequence ID" value="CZS91961.1"/>
    <property type="molecule type" value="Genomic_DNA"/>
</dbReference>
<dbReference type="Proteomes" id="UP000178912">
    <property type="component" value="Unassembled WGS sequence"/>
</dbReference>
<proteinExistence type="predicted"/>
<gene>
    <name evidence="3" type="ORF">RAG0_02523</name>
</gene>
<feature type="transmembrane region" description="Helical" evidence="2">
    <location>
        <begin position="48"/>
        <end position="68"/>
    </location>
</feature>
<feature type="region of interest" description="Disordered" evidence="1">
    <location>
        <begin position="1"/>
        <end position="23"/>
    </location>
</feature>
<evidence type="ECO:0000313" key="4">
    <source>
        <dbReference type="Proteomes" id="UP000178912"/>
    </source>
</evidence>
<sequence length="141" mass="15407">MLVTASTASDPDSADAPWARPAQELRRESPKMRLLALPAPSQTVASSVFLQGLPFLSTFLILFQLYIFPSLLKALVRVTSGLRHSAETIPSPTVYRLRTWRNSIVFVVYWCSGGARVVIVKLPSTIFTGVASGIIQTTLTT</sequence>
<name>A0A1E1K1T8_9HELO</name>
<protein>
    <submittedName>
        <fullName evidence="3">Uncharacterized protein</fullName>
    </submittedName>
</protein>
<reference evidence="4" key="1">
    <citation type="submission" date="2016-03" db="EMBL/GenBank/DDBJ databases">
        <authorList>
            <person name="Guldener U."/>
        </authorList>
    </citation>
    <scope>NUCLEOTIDE SEQUENCE [LARGE SCALE GENOMIC DNA]</scope>
    <source>
        <strain evidence="4">04CH-RAC-A.6.1</strain>
    </source>
</reference>
<evidence type="ECO:0000256" key="1">
    <source>
        <dbReference type="SAM" id="MobiDB-lite"/>
    </source>
</evidence>
<evidence type="ECO:0000313" key="3">
    <source>
        <dbReference type="EMBL" id="CZS91961.1"/>
    </source>
</evidence>
<dbReference type="AlphaFoldDB" id="A0A1E1K1T8"/>
<organism evidence="3 4">
    <name type="scientific">Rhynchosporium agropyri</name>
    <dbReference type="NCBI Taxonomy" id="914238"/>
    <lineage>
        <taxon>Eukaryota</taxon>
        <taxon>Fungi</taxon>
        <taxon>Dikarya</taxon>
        <taxon>Ascomycota</taxon>
        <taxon>Pezizomycotina</taxon>
        <taxon>Leotiomycetes</taxon>
        <taxon>Helotiales</taxon>
        <taxon>Ploettnerulaceae</taxon>
        <taxon>Rhynchosporium</taxon>
    </lineage>
</organism>
<keyword evidence="2" id="KW-0812">Transmembrane</keyword>
<feature type="compositionally biased region" description="Low complexity" evidence="1">
    <location>
        <begin position="1"/>
        <end position="22"/>
    </location>
</feature>
<keyword evidence="2" id="KW-1133">Transmembrane helix</keyword>
<accession>A0A1E1K1T8</accession>
<keyword evidence="4" id="KW-1185">Reference proteome</keyword>
<keyword evidence="2" id="KW-0472">Membrane</keyword>